<dbReference type="EnsemblMetazoa" id="CJA23617b.1">
    <property type="protein sequence ID" value="CJA23617b.1"/>
    <property type="gene ID" value="WBGene00179189"/>
</dbReference>
<dbReference type="InterPro" id="IPR036397">
    <property type="entry name" value="RNaseH_sf"/>
</dbReference>
<accession>A0A8R1E800</accession>
<evidence type="ECO:0000313" key="1">
    <source>
        <dbReference type="EnsemblMetazoa" id="CJA23617b.1"/>
    </source>
</evidence>
<reference evidence="1" key="2">
    <citation type="submission" date="2022-06" db="UniProtKB">
        <authorList>
            <consortium name="EnsemblMetazoa"/>
        </authorList>
    </citation>
    <scope>IDENTIFICATION</scope>
    <source>
        <strain evidence="1">DF5081</strain>
    </source>
</reference>
<proteinExistence type="predicted"/>
<keyword evidence="2" id="KW-1185">Reference proteome</keyword>
<dbReference type="GO" id="GO:0003676">
    <property type="term" value="F:nucleic acid binding"/>
    <property type="evidence" value="ECO:0007669"/>
    <property type="project" value="InterPro"/>
</dbReference>
<dbReference type="InterPro" id="IPR052338">
    <property type="entry name" value="Transposase_5"/>
</dbReference>
<name>A0A8R1E800_CAEJA</name>
<evidence type="ECO:0008006" key="3">
    <source>
        <dbReference type="Google" id="ProtNLM"/>
    </source>
</evidence>
<dbReference type="Gene3D" id="3.30.420.10">
    <property type="entry name" value="Ribonuclease H-like superfamily/Ribonuclease H"/>
    <property type="match status" value="1"/>
</dbReference>
<reference evidence="2" key="1">
    <citation type="submission" date="2010-08" db="EMBL/GenBank/DDBJ databases">
        <authorList>
            <consortium name="Caenorhabditis japonica Sequencing Consortium"/>
            <person name="Wilson R.K."/>
        </authorList>
    </citation>
    <scope>NUCLEOTIDE SEQUENCE [LARGE SCALE GENOMIC DNA]</scope>
    <source>
        <strain evidence="2">DF5081</strain>
    </source>
</reference>
<dbReference type="AlphaFoldDB" id="A0A8R1E800"/>
<dbReference type="PANTHER" id="PTHR23022">
    <property type="entry name" value="TRANSPOSABLE ELEMENT-RELATED"/>
    <property type="match status" value="1"/>
</dbReference>
<organism evidence="1 2">
    <name type="scientific">Caenorhabditis japonica</name>
    <dbReference type="NCBI Taxonomy" id="281687"/>
    <lineage>
        <taxon>Eukaryota</taxon>
        <taxon>Metazoa</taxon>
        <taxon>Ecdysozoa</taxon>
        <taxon>Nematoda</taxon>
        <taxon>Chromadorea</taxon>
        <taxon>Rhabditida</taxon>
        <taxon>Rhabditina</taxon>
        <taxon>Rhabditomorpha</taxon>
        <taxon>Rhabditoidea</taxon>
        <taxon>Rhabditidae</taxon>
        <taxon>Peloderinae</taxon>
        <taxon>Caenorhabditis</taxon>
    </lineage>
</organism>
<dbReference type="Proteomes" id="UP000005237">
    <property type="component" value="Unassembled WGS sequence"/>
</dbReference>
<evidence type="ECO:0000313" key="2">
    <source>
        <dbReference type="Proteomes" id="UP000005237"/>
    </source>
</evidence>
<dbReference type="PANTHER" id="PTHR23022:SF134">
    <property type="entry name" value="TRANSPOSABLE ELEMENT TC1 TRANSPOSASE"/>
    <property type="match status" value="1"/>
</dbReference>
<sequence length="165" mass="19205">MFGRTPVMKPYISDHNRAARVAWARAQLNRTQSEWERVLWTDESKFMLFGSDGISYVRRPVGSRFNTKYQTPTVKHDGGNEMVWSCFSTHEVGPLNRIRGNMDRFVYEQILQNVMLPFALASPKVFYSFQQDNDPKHTSNHIKTAWAQMPQSVLTNLIQSMSRRC</sequence>
<protein>
    <recommendedName>
        <fullName evidence="3">Transposable element Tcb1 transposase</fullName>
    </recommendedName>
</protein>